<organism evidence="1 2">
    <name type="scientific">Thermus scotoductus</name>
    <dbReference type="NCBI Taxonomy" id="37636"/>
    <lineage>
        <taxon>Bacteria</taxon>
        <taxon>Thermotogati</taxon>
        <taxon>Deinococcota</taxon>
        <taxon>Deinococci</taxon>
        <taxon>Thermales</taxon>
        <taxon>Thermaceae</taxon>
        <taxon>Thermus</taxon>
    </lineage>
</organism>
<dbReference type="Proteomes" id="UP000286910">
    <property type="component" value="Unassembled WGS sequence"/>
</dbReference>
<gene>
    <name evidence="1" type="ORF">CSW45_09940</name>
</gene>
<comment type="caution">
    <text evidence="1">The sequence shown here is derived from an EMBL/GenBank/DDBJ whole genome shotgun (WGS) entry which is preliminary data.</text>
</comment>
<protein>
    <submittedName>
        <fullName evidence="1">Uncharacterized protein</fullName>
    </submittedName>
</protein>
<dbReference type="AlphaFoldDB" id="A0A430R279"/>
<reference evidence="1 2" key="1">
    <citation type="journal article" date="2019" name="Extremophiles">
        <title>Biogeography of thermophiles and predominance of Thermus scotoductus in domestic water heaters.</title>
        <authorList>
            <person name="Wilpiszeski R.L."/>
            <person name="Zhang Z."/>
            <person name="House C.H."/>
        </authorList>
    </citation>
    <scope>NUCLEOTIDE SEQUENCE [LARGE SCALE GENOMIC DNA]</scope>
    <source>
        <strain evidence="1 2">32_S32</strain>
    </source>
</reference>
<evidence type="ECO:0000313" key="2">
    <source>
        <dbReference type="Proteomes" id="UP000286910"/>
    </source>
</evidence>
<name>A0A430R279_THESC</name>
<proteinExistence type="predicted"/>
<evidence type="ECO:0000313" key="1">
    <source>
        <dbReference type="EMBL" id="RTH01492.1"/>
    </source>
</evidence>
<dbReference type="EMBL" id="PELR01000349">
    <property type="protein sequence ID" value="RTH01492.1"/>
    <property type="molecule type" value="Genomic_DNA"/>
</dbReference>
<sequence>MSPFLRRGFPLGLFAGGRGGHTPGGIRGFLDLSRFPGYPLFGVRHLVRPMGPPALPAFLPSACGFLLRLPTPFPGGV</sequence>
<accession>A0A430R279</accession>